<feature type="domain" description="Bacterial shufflon protein N-terminal" evidence="2">
    <location>
        <begin position="146"/>
        <end position="199"/>
    </location>
</feature>
<sequence length="517" mass="53565">MKKSIIALALIGCLGGVSTVSADNTASVEAERTSYAARQTSINNGVALLENVRAAVLASFMANNANAWPASTDALLATGFTSNITSAWGTKVLGAVTGGGNSFTLNLEAPVPEVATGIGGRLGAAVSGNVVSLTVPIPATASIMDNGLMRYAVAGRPELNQMQTDIDMNGFNLLNVNAINVQTVNGGSGTLDSLVVNNSLQVLSDAVFNKDVNVAGKLTANELEAKIVRGQSLIVDSANINGPLNVVDVIAKGTVNAPTVNTQRLSADSATIKVLESDSANLKNASISTLNAGDSYISGLLQVMKNAEFLSDVRFAGSVAVDGALTVAQVASINEIREGGLFLREKYLGINSTAKDSEKLGGVQASSYARKDTPNVFNGLQTFNNGIVTTGLVVNGASTHNGRIYANQGVSVTGGNVDVNGSYDVKVGSISVKDLANRLRNLENNSAGNSGNKMGSWVWIKQTRNSLDLSYSISLYGEFMNGGGSVIQIPGACVKGIKAFLERGSLGGSIYDHYECR</sequence>
<dbReference type="EMBL" id="SISP01000020">
    <property type="protein sequence ID" value="TBM41375.1"/>
    <property type="molecule type" value="Genomic_DNA"/>
</dbReference>
<evidence type="ECO:0000313" key="3">
    <source>
        <dbReference type="EMBL" id="TBM41375.1"/>
    </source>
</evidence>
<feature type="signal peptide" evidence="1">
    <location>
        <begin position="1"/>
        <end position="22"/>
    </location>
</feature>
<accession>A0A7Z7YDT8</accession>
<evidence type="ECO:0000259" key="2">
    <source>
        <dbReference type="Pfam" id="PF04917"/>
    </source>
</evidence>
<dbReference type="Proteomes" id="UP000294145">
    <property type="component" value="Unassembled WGS sequence"/>
</dbReference>
<dbReference type="Pfam" id="PF04917">
    <property type="entry name" value="Shufflon_N"/>
    <property type="match status" value="1"/>
</dbReference>
<protein>
    <submittedName>
        <fullName evidence="3">Shufflon system plasmid conjugative transfer pilus tip adhesin PilV</fullName>
    </submittedName>
</protein>
<evidence type="ECO:0000256" key="1">
    <source>
        <dbReference type="SAM" id="SignalP"/>
    </source>
</evidence>
<reference evidence="3 4" key="1">
    <citation type="submission" date="2019-02" db="EMBL/GenBank/DDBJ databases">
        <title>Genomic plasticity associated with the antimicrobial resistance in Vibrio cholerae.</title>
        <authorList>
            <person name="Verma J."/>
            <person name="Bag S."/>
            <person name="Saha B."/>
            <person name="Kumar P."/>
            <person name="Ghosh T.S."/>
            <person name="Dayal M."/>
            <person name="Senapati T."/>
            <person name="Mehra S."/>
            <person name="Dey P."/>
            <person name="Desigamani A."/>
            <person name="Kumar D."/>
            <person name="Rana P."/>
            <person name="Kumar B."/>
            <person name="Maiti T.K."/>
            <person name="Sharma N.C."/>
            <person name="Bhadra R.K."/>
            <person name="Mutreja A."/>
            <person name="Nair G.B."/>
            <person name="Ramamurthy T."/>
            <person name="Das B."/>
        </authorList>
    </citation>
    <scope>NUCLEOTIDE SEQUENCE [LARGE SCALE GENOMIC DNA]</scope>
    <source>
        <strain evidence="3 4">IDH06781</strain>
    </source>
</reference>
<proteinExistence type="predicted"/>
<comment type="caution">
    <text evidence="3">The sequence shown here is derived from an EMBL/GenBank/DDBJ whole genome shotgun (WGS) entry which is preliminary data.</text>
</comment>
<dbReference type="AlphaFoldDB" id="A0A7Z7YDT8"/>
<keyword evidence="1" id="KW-0732">Signal</keyword>
<name>A0A7Z7YDT8_VIBCL</name>
<gene>
    <name evidence="3" type="primary">pilV</name>
    <name evidence="3" type="ORF">EYB64_12430</name>
</gene>
<feature type="chain" id="PRO_5031318750" evidence="1">
    <location>
        <begin position="23"/>
        <end position="517"/>
    </location>
</feature>
<evidence type="ECO:0000313" key="4">
    <source>
        <dbReference type="Proteomes" id="UP000294145"/>
    </source>
</evidence>
<dbReference type="InterPro" id="IPR007001">
    <property type="entry name" value="Shufflon_N"/>
</dbReference>
<dbReference type="RefSeq" id="WP_154715476.1">
    <property type="nucleotide sequence ID" value="NZ_POTE01000091.1"/>
</dbReference>
<organism evidence="3 4">
    <name type="scientific">Vibrio cholerae</name>
    <dbReference type="NCBI Taxonomy" id="666"/>
    <lineage>
        <taxon>Bacteria</taxon>
        <taxon>Pseudomonadati</taxon>
        <taxon>Pseudomonadota</taxon>
        <taxon>Gammaproteobacteria</taxon>
        <taxon>Vibrionales</taxon>
        <taxon>Vibrionaceae</taxon>
        <taxon>Vibrio</taxon>
    </lineage>
</organism>